<evidence type="ECO:0000256" key="1">
    <source>
        <dbReference type="SAM" id="Phobius"/>
    </source>
</evidence>
<proteinExistence type="predicted"/>
<name>A0ABN3PE78_9MICO</name>
<dbReference type="Proteomes" id="UP001500274">
    <property type="component" value="Unassembled WGS sequence"/>
</dbReference>
<reference evidence="2 3" key="1">
    <citation type="journal article" date="2019" name="Int. J. Syst. Evol. Microbiol.">
        <title>The Global Catalogue of Microorganisms (GCM) 10K type strain sequencing project: providing services to taxonomists for standard genome sequencing and annotation.</title>
        <authorList>
            <consortium name="The Broad Institute Genomics Platform"/>
            <consortium name="The Broad Institute Genome Sequencing Center for Infectious Disease"/>
            <person name="Wu L."/>
            <person name="Ma J."/>
        </authorList>
    </citation>
    <scope>NUCLEOTIDE SEQUENCE [LARGE SCALE GENOMIC DNA]</scope>
    <source>
        <strain evidence="2 3">JCM 16365</strain>
    </source>
</reference>
<evidence type="ECO:0008006" key="4">
    <source>
        <dbReference type="Google" id="ProtNLM"/>
    </source>
</evidence>
<feature type="transmembrane region" description="Helical" evidence="1">
    <location>
        <begin position="59"/>
        <end position="81"/>
    </location>
</feature>
<dbReference type="RefSeq" id="WP_344228970.1">
    <property type="nucleotide sequence ID" value="NZ_BAAARI010000012.1"/>
</dbReference>
<feature type="transmembrane region" description="Helical" evidence="1">
    <location>
        <begin position="172"/>
        <end position="195"/>
    </location>
</feature>
<feature type="transmembrane region" description="Helical" evidence="1">
    <location>
        <begin position="133"/>
        <end position="160"/>
    </location>
</feature>
<comment type="caution">
    <text evidence="2">The sequence shown here is derived from an EMBL/GenBank/DDBJ whole genome shotgun (WGS) entry which is preliminary data.</text>
</comment>
<feature type="transmembrane region" description="Helical" evidence="1">
    <location>
        <begin position="21"/>
        <end position="47"/>
    </location>
</feature>
<evidence type="ECO:0000313" key="3">
    <source>
        <dbReference type="Proteomes" id="UP001500274"/>
    </source>
</evidence>
<organism evidence="2 3">
    <name type="scientific">Microbacterium binotii</name>
    <dbReference type="NCBI Taxonomy" id="462710"/>
    <lineage>
        <taxon>Bacteria</taxon>
        <taxon>Bacillati</taxon>
        <taxon>Actinomycetota</taxon>
        <taxon>Actinomycetes</taxon>
        <taxon>Micrococcales</taxon>
        <taxon>Microbacteriaceae</taxon>
        <taxon>Microbacterium</taxon>
    </lineage>
</organism>
<sequence length="532" mass="54428">MVATLLKLRFRVLGNTLAANPWQLVGFILGGLWAVGLLIGVWVGLFAAGFAGLDVVSTVVTAGGGILVLGWALGPLFIAGVDTTLDPVKLAPFPLTTNKMMVALTAAGLTGIPGIASIAGALGLFLALWRWPIALVAALVCIPLGILTCVVVSRLIAALSSSAGGNRRTRELLGGLAFLLIMLAGPITIGIMNLLDAGVSAAGDPADRIGGIISAASWTPIAAAWAAPATLASGDILGGILKLLIGAATLVLLWWLWRRSLAAALVSPPRARTATVKAGKIGWFGRMPTGGTGATWARALTYWLHDPRYLRQLLVVPIIPVLMLFYSGGDVRSPLFAYSAVLVAFILSIVSFADVSYDGTAFATVLATGVRGRQDRAGRLLAAAALGVPVTIAIAIITVGLSTEWSLLIPVLGASLGLLLTGYGVCAISSASIVQPVPAPGDSPFKRVPGASAVTALLMFVIWIGIAVLSLPSLIPAILAGVTGDAMWGFVALAAGLVLGVVFAIVGVLVGGRVFDRNAPALLAQLQSFKGA</sequence>
<feature type="transmembrane region" description="Helical" evidence="1">
    <location>
        <begin position="487"/>
        <end position="510"/>
    </location>
</feature>
<keyword evidence="1" id="KW-0812">Transmembrane</keyword>
<keyword evidence="1" id="KW-1133">Transmembrane helix</keyword>
<keyword evidence="1" id="KW-0472">Membrane</keyword>
<evidence type="ECO:0000313" key="2">
    <source>
        <dbReference type="EMBL" id="GAA2580049.1"/>
    </source>
</evidence>
<feature type="transmembrane region" description="Helical" evidence="1">
    <location>
        <begin position="407"/>
        <end position="434"/>
    </location>
</feature>
<accession>A0ABN3PE78</accession>
<feature type="transmembrane region" description="Helical" evidence="1">
    <location>
        <begin position="378"/>
        <end position="401"/>
    </location>
</feature>
<keyword evidence="3" id="KW-1185">Reference proteome</keyword>
<feature type="transmembrane region" description="Helical" evidence="1">
    <location>
        <begin position="309"/>
        <end position="329"/>
    </location>
</feature>
<feature type="transmembrane region" description="Helical" evidence="1">
    <location>
        <begin position="454"/>
        <end position="475"/>
    </location>
</feature>
<feature type="transmembrane region" description="Helical" evidence="1">
    <location>
        <begin position="236"/>
        <end position="257"/>
    </location>
</feature>
<feature type="transmembrane region" description="Helical" evidence="1">
    <location>
        <begin position="335"/>
        <end position="357"/>
    </location>
</feature>
<dbReference type="EMBL" id="BAAARI010000012">
    <property type="protein sequence ID" value="GAA2580049.1"/>
    <property type="molecule type" value="Genomic_DNA"/>
</dbReference>
<protein>
    <recommendedName>
        <fullName evidence="4">ABC-2 type transport system permease protein</fullName>
    </recommendedName>
</protein>
<feature type="transmembrane region" description="Helical" evidence="1">
    <location>
        <begin position="102"/>
        <end position="127"/>
    </location>
</feature>
<gene>
    <name evidence="2" type="ORF">GCM10009862_19100</name>
</gene>